<evidence type="ECO:0000256" key="3">
    <source>
        <dbReference type="ARBA" id="ARBA00022676"/>
    </source>
</evidence>
<dbReference type="GO" id="GO:0016758">
    <property type="term" value="F:hexosyltransferase activity"/>
    <property type="evidence" value="ECO:0007669"/>
    <property type="project" value="InterPro"/>
</dbReference>
<feature type="compositionally biased region" description="Polar residues" evidence="10">
    <location>
        <begin position="107"/>
        <end position="116"/>
    </location>
</feature>
<sequence>MEDRESVVDNAPTHTVAEDAGAGTRSTRRVTDTADTTAAAQTLSLQTSQFTATAVLQRRPSPEHDRAAFHPLSHPSFAAPTTTIARPPPTRAKSGAGTSGGGCTSTMDPTTRTRSVTGVDAGRNDGGDVDANRSGSPYSRQRRRVHSSRSRFTPGEEDEDAGRWQELPPATTCTRRSSAGWSSRNVPNASTSTILVSHLDNAEPATVVARADVNTGADAAAITTTAASTASVRQLDSTPLTVVRTQFSPSPPLLLPITPAVAPHVHLSTSLSLPTATNPSTVVTRLTAAPLESGAPRQQQRQQQQPSPQRSRLPRFQPARHRHNSTPRGPARLSSPPSAQHPNTAAVTNWKALSNQLYRLLRLCFLRRWTWHMWSTCVRAYGGRRVTRSGGEYDDEDGYDRSRGRGRDGGEDAGLVDGGYDDDDDDDDDDVYDAADEYLEPSTLSSGEHTTDVLHRHFYGGVEEETRRGGGRGGRGGDDDDRGFPSLEGAARGAAAAAAASSSSLQQQQQLPRTAAMGETRRRGRGWSSVSPSGRRDRRDRRRGGRAADHHTSNSAFLRTKDFSLVEGCRLCLTFCCCCCCHCCRGWPCHCGNAWIVRLLHALRILWARHRAVAWCLLAVLAVLHCFVVLPLVASGAAALMENEDLFVQRMLFFGLPREVDALTTPRAVLVQLVFPTILDEMEGNPNVVRTAVADAETAGALRAHAAGVARQALHLTFAQRFLPAAVPWLGSPTLQPSQLPSWTLFSIEKDCQECIEVDGYAAAVAGADAVPPRSIFTSTKKEKDKGAAAGVPTRTQRQPLPPPSSSILQQGVFATSSAPLGRIGPMLLAIASVTDDVAVVEELRKWPWIPHVARRGELLRGAQRGAPPAHLAVLGIPSTDHPARAALRDGQRTTWLSYSDVARAENGFTGKLLALFIFSASEPPHVRADPRGTTTEKTAAAPFFSSWRTPDPLAKYISRDARRLGDDVSLMLPTVADFTAAAEYYALTSVLARQEKSWTTATKTAAAAARPPAAWASSYMQRRMTLRRDWQRTDSADSPCDTLTAKTYSMNAHTFLSTRNTSSPLSFIAEYLELPVHPLFTVPAHLVCYASTALWQEALAHRNMVWVDMMTDRRPSSKKKLGEGGGWGLPVEVGMSQKLVLWLEYAYHAFPDVSYIMKGDDDTYLKVPQFLNDIRYIQSGRRGRALEELTHINTAATTGTTTVTSTAATTGKADNRGVAWVRGVFGSTKPAENYLLVRSTEECVYWGSMRRWNGEVYFGAGMLFLLHRRLVQTVLEERAEYNNDVVRLAAQDYSPRHAHSYFAAMMDHEDVMLGKMLAERRVRSMQLCPFRRSWYVGEYWDRFHDVHSGRAVNVTWSTVAAHRCTPADLPFLHYYFQHEYEYDDAAVNASAAAYGARAAADATTHNDLPAVRWREPREMNHTRLPFVRAAKDDVAVYEVEYSPFADGALVLDGWVSNTQRRNEHL</sequence>
<feature type="compositionally biased region" description="Basic residues" evidence="10">
    <location>
        <begin position="536"/>
        <end position="545"/>
    </location>
</feature>
<evidence type="ECO:0000256" key="8">
    <source>
        <dbReference type="ARBA" id="ARBA00023034"/>
    </source>
</evidence>
<feature type="region of interest" description="Disordered" evidence="10">
    <location>
        <begin position="776"/>
        <end position="808"/>
    </location>
</feature>
<dbReference type="EMBL" id="LGTL01000027">
    <property type="protein sequence ID" value="KPA74896.1"/>
    <property type="molecule type" value="Genomic_DNA"/>
</dbReference>
<feature type="region of interest" description="Disordered" evidence="10">
    <location>
        <begin position="57"/>
        <end position="185"/>
    </location>
</feature>
<feature type="compositionally biased region" description="Basic and acidic residues" evidence="10">
    <location>
        <begin position="399"/>
        <end position="410"/>
    </location>
</feature>
<feature type="compositionally biased region" description="Polar residues" evidence="10">
    <location>
        <begin position="171"/>
        <end position="185"/>
    </location>
</feature>
<comment type="caution">
    <text evidence="11">The sequence shown here is derived from an EMBL/GenBank/DDBJ whole genome shotgun (WGS) entry which is preliminary data.</text>
</comment>
<evidence type="ECO:0000256" key="6">
    <source>
        <dbReference type="ARBA" id="ARBA00022968"/>
    </source>
</evidence>
<keyword evidence="9" id="KW-0472">Membrane</keyword>
<keyword evidence="5" id="KW-0812">Transmembrane</keyword>
<keyword evidence="12" id="KW-1185">Reference proteome</keyword>
<evidence type="ECO:0000256" key="7">
    <source>
        <dbReference type="ARBA" id="ARBA00022989"/>
    </source>
</evidence>
<evidence type="ECO:0000256" key="5">
    <source>
        <dbReference type="ARBA" id="ARBA00022692"/>
    </source>
</evidence>
<dbReference type="VEuPathDB" id="TriTrypDB:LpyrH10_27_0510"/>
<organism evidence="11 12">
    <name type="scientific">Leptomonas pyrrhocoris</name>
    <name type="common">Firebug parasite</name>
    <dbReference type="NCBI Taxonomy" id="157538"/>
    <lineage>
        <taxon>Eukaryota</taxon>
        <taxon>Discoba</taxon>
        <taxon>Euglenozoa</taxon>
        <taxon>Kinetoplastea</taxon>
        <taxon>Metakinetoplastina</taxon>
        <taxon>Trypanosomatida</taxon>
        <taxon>Trypanosomatidae</taxon>
        <taxon>Leishmaniinae</taxon>
        <taxon>Leptomonas</taxon>
    </lineage>
</organism>
<evidence type="ECO:0000313" key="11">
    <source>
        <dbReference type="EMBL" id="KPA74897.1"/>
    </source>
</evidence>
<dbReference type="PANTHER" id="PTHR11214">
    <property type="entry name" value="BETA-1,3-N-ACETYLGLUCOSAMINYLTRANSFERASE"/>
    <property type="match status" value="1"/>
</dbReference>
<feature type="compositionally biased region" description="Polar residues" evidence="10">
    <location>
        <begin position="335"/>
        <end position="344"/>
    </location>
</feature>
<feature type="compositionally biased region" description="Basic residues" evidence="10">
    <location>
        <begin position="140"/>
        <end position="149"/>
    </location>
</feature>
<feature type="compositionally biased region" description="Low complexity" evidence="10">
    <location>
        <begin position="78"/>
        <end position="96"/>
    </location>
</feature>
<evidence type="ECO:0000256" key="4">
    <source>
        <dbReference type="ARBA" id="ARBA00022679"/>
    </source>
</evidence>
<feature type="region of interest" description="Disordered" evidence="10">
    <location>
        <begin position="1"/>
        <end position="35"/>
    </location>
</feature>
<keyword evidence="4 11" id="KW-0808">Transferase</keyword>
<dbReference type="Proteomes" id="UP000037923">
    <property type="component" value="Unassembled WGS sequence"/>
</dbReference>
<comment type="similarity">
    <text evidence="2">Belongs to the glycosyltransferase 31 family.</text>
</comment>
<evidence type="ECO:0000256" key="2">
    <source>
        <dbReference type="ARBA" id="ARBA00008661"/>
    </source>
</evidence>
<dbReference type="GeneID" id="26909179"/>
<dbReference type="OrthoDB" id="245092at2759"/>
<name>A0A0M9FS66_LEPPY</name>
<evidence type="ECO:0000256" key="9">
    <source>
        <dbReference type="ARBA" id="ARBA00023136"/>
    </source>
</evidence>
<feature type="region of interest" description="Disordered" evidence="10">
    <location>
        <begin position="386"/>
        <end position="432"/>
    </location>
</feature>
<proteinExistence type="inferred from homology"/>
<accession>A0A0M9FS66</accession>
<feature type="compositionally biased region" description="Acidic residues" evidence="10">
    <location>
        <begin position="419"/>
        <end position="432"/>
    </location>
</feature>
<keyword evidence="6" id="KW-0735">Signal-anchor</keyword>
<feature type="compositionally biased region" description="Low complexity" evidence="10">
    <location>
        <begin position="296"/>
        <end position="317"/>
    </location>
</feature>
<feature type="region of interest" description="Disordered" evidence="10">
    <location>
        <begin position="291"/>
        <end position="344"/>
    </location>
</feature>
<dbReference type="EMBL" id="LGTL01000027">
    <property type="protein sequence ID" value="KPA74897.1"/>
    <property type="molecule type" value="Genomic_DNA"/>
</dbReference>
<evidence type="ECO:0000256" key="1">
    <source>
        <dbReference type="ARBA" id="ARBA00004323"/>
    </source>
</evidence>
<dbReference type="GO" id="GO:0000139">
    <property type="term" value="C:Golgi membrane"/>
    <property type="evidence" value="ECO:0007669"/>
    <property type="project" value="UniProtKB-SubCell"/>
</dbReference>
<dbReference type="InterPro" id="IPR002659">
    <property type="entry name" value="Glyco_trans_31"/>
</dbReference>
<gene>
    <name evidence="11" type="ORF">ABB37_08896</name>
</gene>
<evidence type="ECO:0000313" key="12">
    <source>
        <dbReference type="Proteomes" id="UP000037923"/>
    </source>
</evidence>
<feature type="compositionally biased region" description="Low complexity" evidence="10">
    <location>
        <begin position="489"/>
        <end position="516"/>
    </location>
</feature>
<protein>
    <submittedName>
        <fullName evidence="11">Phosphoglycan beta 13 galactosyltransferase putativephosphogly</fullName>
    </submittedName>
</protein>
<dbReference type="RefSeq" id="XP_015653335.1">
    <property type="nucleotide sequence ID" value="XM_015808050.1"/>
</dbReference>
<keyword evidence="3 11" id="KW-0328">Glycosyltransferase</keyword>
<comment type="subcellular location">
    <subcellularLocation>
        <location evidence="1">Golgi apparatus membrane</location>
        <topology evidence="1">Single-pass type II membrane protein</topology>
    </subcellularLocation>
</comment>
<keyword evidence="8" id="KW-0333">Golgi apparatus</keyword>
<evidence type="ECO:0000256" key="10">
    <source>
        <dbReference type="SAM" id="MobiDB-lite"/>
    </source>
</evidence>
<keyword evidence="7" id="KW-1133">Transmembrane helix</keyword>
<dbReference type="RefSeq" id="XP_015653336.1">
    <property type="nucleotide sequence ID" value="XM_015808051.1"/>
</dbReference>
<dbReference type="PANTHER" id="PTHR11214:SF351">
    <property type="entry name" value="BETA-1,3-GALACTOSYLTRANSFERASE PVG3"/>
    <property type="match status" value="1"/>
</dbReference>
<reference evidence="11 12" key="1">
    <citation type="submission" date="2015-07" db="EMBL/GenBank/DDBJ databases">
        <title>High-quality genome of monoxenous trypanosomatid Leptomonas pyrrhocoris.</title>
        <authorList>
            <person name="Flegontov P."/>
            <person name="Butenko A."/>
            <person name="Firsov S."/>
            <person name="Vlcek C."/>
            <person name="Logacheva M.D."/>
            <person name="Field M."/>
            <person name="Filatov D."/>
            <person name="Flegontova O."/>
            <person name="Gerasimov E."/>
            <person name="Jackson A.P."/>
            <person name="Kelly S."/>
            <person name="Opperdoes F."/>
            <person name="O'Reilly A."/>
            <person name="Votypka J."/>
            <person name="Yurchenko V."/>
            <person name="Lukes J."/>
        </authorList>
    </citation>
    <scope>NUCLEOTIDE SEQUENCE [LARGE SCALE GENOMIC DNA]</scope>
    <source>
        <strain evidence="11">H10</strain>
    </source>
</reference>
<feature type="region of interest" description="Disordered" evidence="10">
    <location>
        <begin position="458"/>
        <end position="549"/>
    </location>
</feature>